<evidence type="ECO:0000313" key="2">
    <source>
        <dbReference type="Proteomes" id="UP000254033"/>
    </source>
</evidence>
<dbReference type="EMBL" id="UGNY01000001">
    <property type="protein sequence ID" value="STX39554.1"/>
    <property type="molecule type" value="Genomic_DNA"/>
</dbReference>
<reference evidence="1 2" key="1">
    <citation type="submission" date="2018-06" db="EMBL/GenBank/DDBJ databases">
        <authorList>
            <consortium name="Pathogen Informatics"/>
            <person name="Doyle S."/>
        </authorList>
    </citation>
    <scope>NUCLEOTIDE SEQUENCE [LARGE SCALE GENOMIC DNA]</scope>
    <source>
        <strain evidence="1 2">NCTC11978</strain>
    </source>
</reference>
<protein>
    <submittedName>
        <fullName evidence="1">Uncharacterized protein</fullName>
    </submittedName>
</protein>
<dbReference type="AlphaFoldDB" id="A0A378J5L3"/>
<proteinExistence type="predicted"/>
<name>A0A378J5L3_9GAMM</name>
<gene>
    <name evidence="1" type="ORF">NCTC11978_02757</name>
</gene>
<evidence type="ECO:0000313" key="1">
    <source>
        <dbReference type="EMBL" id="STX39554.1"/>
    </source>
</evidence>
<dbReference type="Proteomes" id="UP000254033">
    <property type="component" value="Unassembled WGS sequence"/>
</dbReference>
<dbReference type="RefSeq" id="WP_115175972.1">
    <property type="nucleotide sequence ID" value="NZ_UGNY01000001.1"/>
</dbReference>
<sequence length="60" mass="6365">MKRTKKVSAKKVKKIAQEELKGVSGGSPQTQTEFSCRIENGAKACTGSGTLGPVNNSNRK</sequence>
<organism evidence="1 2">
    <name type="scientific">Legionella feeleii</name>
    <dbReference type="NCBI Taxonomy" id="453"/>
    <lineage>
        <taxon>Bacteria</taxon>
        <taxon>Pseudomonadati</taxon>
        <taxon>Pseudomonadota</taxon>
        <taxon>Gammaproteobacteria</taxon>
        <taxon>Legionellales</taxon>
        <taxon>Legionellaceae</taxon>
        <taxon>Legionella</taxon>
    </lineage>
</organism>
<accession>A0A378J5L3</accession>